<accession>Q5NB04</accession>
<evidence type="ECO:0000313" key="3">
    <source>
        <dbReference type="EMBL" id="BAD86862.1"/>
    </source>
</evidence>
<gene>
    <name evidence="3" type="ORF">P0469E05.16</name>
    <name evidence="2" type="ORF">P0511C01.36</name>
</gene>
<feature type="region of interest" description="Disordered" evidence="1">
    <location>
        <begin position="18"/>
        <end position="50"/>
    </location>
</feature>
<sequence>MGRGKKRSVFAFLFGFKSNGDGDGGRRDEAAAREQQGYYGHQQHPWGRTTTKTKVWPSDYDDDNYYGRQWYAERDIDRRASEFIDRVHRGMLAGAGGDSVVHLFYRKVSLVRFLSNCNFCEIVI</sequence>
<dbReference type="Proteomes" id="UP000817658">
    <property type="component" value="Chromosome 1"/>
</dbReference>
<proteinExistence type="predicted"/>
<dbReference type="EMBL" id="AP002070">
    <property type="protein sequence ID" value="BAD81348.1"/>
    <property type="molecule type" value="Genomic_DNA"/>
</dbReference>
<reference evidence="4" key="3">
    <citation type="journal article" date="2008" name="Nucleic Acids Res.">
        <title>The rice annotation project database (RAP-DB): 2008 update.</title>
        <authorList>
            <consortium name="The rice annotation project (RAP)"/>
        </authorList>
    </citation>
    <scope>GENOME REANNOTATION</scope>
    <source>
        <strain evidence="4">cv. Nipponbare</strain>
    </source>
</reference>
<protein>
    <submittedName>
        <fullName evidence="2">Uncharacterized protein</fullName>
    </submittedName>
</protein>
<reference evidence="4" key="2">
    <citation type="journal article" date="2005" name="Nature">
        <title>The map-based sequence of the rice genome.</title>
        <authorList>
            <consortium name="International rice genome sequencing project (IRGSP)"/>
            <person name="Matsumoto T."/>
            <person name="Wu J."/>
            <person name="Kanamori H."/>
            <person name="Katayose Y."/>
            <person name="Fujisawa M."/>
            <person name="Namiki N."/>
            <person name="Mizuno H."/>
            <person name="Yamamoto K."/>
            <person name="Antonio B.A."/>
            <person name="Baba T."/>
            <person name="Sakata K."/>
            <person name="Nagamura Y."/>
            <person name="Aoki H."/>
            <person name="Arikawa K."/>
            <person name="Arita K."/>
            <person name="Bito T."/>
            <person name="Chiden Y."/>
            <person name="Fujitsuka N."/>
            <person name="Fukunaka R."/>
            <person name="Hamada M."/>
            <person name="Harada C."/>
            <person name="Hayashi A."/>
            <person name="Hijishita S."/>
            <person name="Honda M."/>
            <person name="Hosokawa S."/>
            <person name="Ichikawa Y."/>
            <person name="Idonuma A."/>
            <person name="Iijima M."/>
            <person name="Ikeda M."/>
            <person name="Ikeno M."/>
            <person name="Ito K."/>
            <person name="Ito S."/>
            <person name="Ito T."/>
            <person name="Ito Y."/>
            <person name="Ito Y."/>
            <person name="Iwabuchi A."/>
            <person name="Kamiya K."/>
            <person name="Karasawa W."/>
            <person name="Kurita K."/>
            <person name="Katagiri S."/>
            <person name="Kikuta A."/>
            <person name="Kobayashi H."/>
            <person name="Kobayashi N."/>
            <person name="Machita K."/>
            <person name="Maehara T."/>
            <person name="Masukawa M."/>
            <person name="Mizubayashi T."/>
            <person name="Mukai Y."/>
            <person name="Nagasaki H."/>
            <person name="Nagata Y."/>
            <person name="Naito S."/>
            <person name="Nakashima M."/>
            <person name="Nakama Y."/>
            <person name="Nakamichi Y."/>
            <person name="Nakamura M."/>
            <person name="Meguro A."/>
            <person name="Negishi M."/>
            <person name="Ohta I."/>
            <person name="Ohta T."/>
            <person name="Okamoto M."/>
            <person name="Ono N."/>
            <person name="Saji S."/>
            <person name="Sakaguchi M."/>
            <person name="Sakai K."/>
            <person name="Shibata M."/>
            <person name="Shimokawa T."/>
            <person name="Song J."/>
            <person name="Takazaki Y."/>
            <person name="Terasawa K."/>
            <person name="Tsugane M."/>
            <person name="Tsuji K."/>
            <person name="Ueda S."/>
            <person name="Waki K."/>
            <person name="Yamagata H."/>
            <person name="Yamamoto M."/>
            <person name="Yamamoto S."/>
            <person name="Yamane H."/>
            <person name="Yoshiki S."/>
            <person name="Yoshihara R."/>
            <person name="Yukawa K."/>
            <person name="Zhong H."/>
            <person name="Yano M."/>
            <person name="Yuan Q."/>
            <person name="Ouyang S."/>
            <person name="Liu J."/>
            <person name="Jones K.M."/>
            <person name="Gansberger K."/>
            <person name="Moffat K."/>
            <person name="Hill J."/>
            <person name="Bera J."/>
            <person name="Fadrosh D."/>
            <person name="Jin S."/>
            <person name="Johri S."/>
            <person name="Kim M."/>
            <person name="Overton L."/>
            <person name="Reardon M."/>
            <person name="Tsitrin T."/>
            <person name="Vuong H."/>
            <person name="Weaver B."/>
            <person name="Ciecko A."/>
            <person name="Tallon L."/>
            <person name="Jackson J."/>
            <person name="Pai G."/>
            <person name="Aken S.V."/>
            <person name="Utterback T."/>
            <person name="Reidmuller S."/>
            <person name="Feldblyum T."/>
            <person name="Hsiao J."/>
            <person name="Zismann V."/>
            <person name="Iobst S."/>
            <person name="de Vazeille A.R."/>
            <person name="Buell C.R."/>
            <person name="Ying K."/>
            <person name="Li Y."/>
            <person name="Lu T."/>
            <person name="Huang Y."/>
            <person name="Zhao Q."/>
            <person name="Feng Q."/>
            <person name="Zhang L."/>
            <person name="Zhu J."/>
            <person name="Weng Q."/>
            <person name="Mu J."/>
            <person name="Lu Y."/>
            <person name="Fan D."/>
            <person name="Liu Y."/>
            <person name="Guan J."/>
            <person name="Zhang Y."/>
            <person name="Yu S."/>
            <person name="Liu X."/>
            <person name="Zhang Y."/>
            <person name="Hong G."/>
            <person name="Han B."/>
            <person name="Choisne N."/>
            <person name="Demange N."/>
            <person name="Orjeda G."/>
            <person name="Samain S."/>
            <person name="Cattolico L."/>
            <person name="Pelletier E."/>
            <person name="Couloux A."/>
            <person name="Segurens B."/>
            <person name="Wincker P."/>
            <person name="D'Hont A."/>
            <person name="Scarpelli C."/>
            <person name="Weissenbach J."/>
            <person name="Salanoubat M."/>
            <person name="Quetier F."/>
            <person name="Yu Y."/>
            <person name="Kim H.R."/>
            <person name="Rambo T."/>
            <person name="Currie J."/>
            <person name="Collura K."/>
            <person name="Luo M."/>
            <person name="Yang T."/>
            <person name="Ammiraju J.S.S."/>
            <person name="Engler F."/>
            <person name="Soderlund C."/>
            <person name="Wing R.A."/>
            <person name="Palmer L.E."/>
            <person name="de la Bastide M."/>
            <person name="Spiegel L."/>
            <person name="Nascimento L."/>
            <person name="Zutavern T."/>
            <person name="O'Shaughnessy A."/>
            <person name="Dike S."/>
            <person name="Dedhia N."/>
            <person name="Preston R."/>
            <person name="Balija V."/>
            <person name="McCombie W.R."/>
            <person name="Chow T."/>
            <person name="Chen H."/>
            <person name="Chung M."/>
            <person name="Chen C."/>
            <person name="Shaw J."/>
            <person name="Wu H."/>
            <person name="Hsiao K."/>
            <person name="Chao Y."/>
            <person name="Chu M."/>
            <person name="Cheng C."/>
            <person name="Hour A."/>
            <person name="Lee P."/>
            <person name="Lin S."/>
            <person name="Lin Y."/>
            <person name="Liou J."/>
            <person name="Liu S."/>
            <person name="Hsing Y."/>
            <person name="Raghuvanshi S."/>
            <person name="Mohanty A."/>
            <person name="Bharti A.K."/>
            <person name="Gaur A."/>
            <person name="Gupta V."/>
            <person name="Kumar D."/>
            <person name="Ravi V."/>
            <person name="Vij S."/>
            <person name="Kapur A."/>
            <person name="Khurana P."/>
            <person name="Khurana P."/>
            <person name="Khurana J.P."/>
            <person name="Tyagi A.K."/>
            <person name="Gaikwad K."/>
            <person name="Singh A."/>
            <person name="Dalal V."/>
            <person name="Srivastava S."/>
            <person name="Dixit A."/>
            <person name="Pal A.K."/>
            <person name="Ghazi I.A."/>
            <person name="Yadav M."/>
            <person name="Pandit A."/>
            <person name="Bhargava A."/>
            <person name="Sureshbabu K."/>
            <person name="Batra K."/>
            <person name="Sharma T.R."/>
            <person name="Mohapatra T."/>
            <person name="Singh N.K."/>
            <person name="Messing J."/>
            <person name="Nelson A.B."/>
            <person name="Fuks G."/>
            <person name="Kavchok S."/>
            <person name="Keizer G."/>
            <person name="Linton E."/>
            <person name="Llaca V."/>
            <person name="Song R."/>
            <person name="Tanyolac B."/>
            <person name="Young S."/>
            <person name="Ho-Il K."/>
            <person name="Hahn J.H."/>
            <person name="Sangsakoo G."/>
            <person name="Vanavichit A."/>
            <person name="de Mattos Luiz.A.T."/>
            <person name="Zimmer P.D."/>
            <person name="Malone G."/>
            <person name="Dellagostin O."/>
            <person name="de Oliveira A.C."/>
            <person name="Bevan M."/>
            <person name="Bancroft I."/>
            <person name="Minx P."/>
            <person name="Cordum H."/>
            <person name="Wilson R."/>
            <person name="Cheng Z."/>
            <person name="Jin W."/>
            <person name="Jiang J."/>
            <person name="Leong S.A."/>
            <person name="Iwama H."/>
            <person name="Gojobori T."/>
            <person name="Itoh T."/>
            <person name="Niimura Y."/>
            <person name="Fujii Y."/>
            <person name="Habara T."/>
            <person name="Sakai H."/>
            <person name="Sato Y."/>
            <person name="Wilson G."/>
            <person name="Kumar K."/>
            <person name="McCouch S."/>
            <person name="Juretic N."/>
            <person name="Hoen D."/>
            <person name="Wright S."/>
            <person name="Bruskiewich R."/>
            <person name="Bureau T."/>
            <person name="Miyao A."/>
            <person name="Hirochika H."/>
            <person name="Nishikawa T."/>
            <person name="Kadowaki K."/>
            <person name="Sugiura M."/>
            <person name="Burr B."/>
            <person name="Sasaki T."/>
        </authorList>
    </citation>
    <scope>NUCLEOTIDE SEQUENCE [LARGE SCALE GENOMIC DNA]</scope>
    <source>
        <strain evidence="4">cv. Nipponbare</strain>
    </source>
</reference>
<organism evidence="2">
    <name type="scientific">Oryza sativa subsp. japonica</name>
    <name type="common">Rice</name>
    <dbReference type="NCBI Taxonomy" id="39947"/>
    <lineage>
        <taxon>Eukaryota</taxon>
        <taxon>Viridiplantae</taxon>
        <taxon>Streptophyta</taxon>
        <taxon>Embryophyta</taxon>
        <taxon>Tracheophyta</taxon>
        <taxon>Spermatophyta</taxon>
        <taxon>Magnoliopsida</taxon>
        <taxon>Liliopsida</taxon>
        <taxon>Poales</taxon>
        <taxon>Poaceae</taxon>
        <taxon>BOP clade</taxon>
        <taxon>Oryzoideae</taxon>
        <taxon>Oryzeae</taxon>
        <taxon>Oryzinae</taxon>
        <taxon>Oryza</taxon>
        <taxon>Oryza sativa</taxon>
    </lineage>
</organism>
<name>Q5NB04_ORYSJ</name>
<evidence type="ECO:0000313" key="4">
    <source>
        <dbReference type="Proteomes" id="UP000000763"/>
    </source>
</evidence>
<dbReference type="Proteomes" id="UP000000763">
    <property type="component" value="Chromosome 1"/>
</dbReference>
<evidence type="ECO:0000256" key="1">
    <source>
        <dbReference type="SAM" id="MobiDB-lite"/>
    </source>
</evidence>
<reference evidence="2" key="1">
    <citation type="journal article" date="2002" name="Nature">
        <title>The genome sequence and structure of rice chromosome 1.</title>
        <authorList>
            <person name="Sasaki T."/>
            <person name="Matsumoto T."/>
            <person name="Yamamoto K."/>
            <person name="Sakata K."/>
            <person name="Baba T."/>
            <person name="Katayose Y."/>
            <person name="Wu J."/>
            <person name="Niimura Y."/>
            <person name="Cheng Z."/>
            <person name="Nagamura Y."/>
            <person name="Antonio B.A."/>
            <person name="Kanamori H."/>
            <person name="Hosokawa S."/>
            <person name="Masukawa M."/>
            <person name="Arikawa K."/>
            <person name="Chiden Y."/>
            <person name="Hayashi M."/>
            <person name="Okamoto M."/>
            <person name="Ando T."/>
            <person name="Aoki H."/>
            <person name="Arita K."/>
            <person name="Hamada M."/>
            <person name="Harada C."/>
            <person name="Hijishita S."/>
            <person name="Honda M."/>
            <person name="Ichikawa Y."/>
            <person name="Idonuma A."/>
            <person name="Iijima M."/>
            <person name="Ikeda M."/>
            <person name="Ikeno M."/>
            <person name="Itoh S."/>
            <person name="Itoh T."/>
            <person name="Itoh Y."/>
            <person name="Itoh Y."/>
            <person name="Iwabuchi A."/>
            <person name="Kamiya K."/>
            <person name="Karasawa W."/>
            <person name="Katagiri S."/>
            <person name="Kikuta A."/>
            <person name="Kobayashi N."/>
            <person name="Kono I."/>
            <person name="Machita K."/>
            <person name="Maehara T."/>
            <person name="Mizuno H."/>
            <person name="Mizubayashi T."/>
            <person name="Mukai Y."/>
            <person name="Nagasaki H."/>
            <person name="Nakashima M."/>
            <person name="Nakama Y."/>
            <person name="Nakamichi Y."/>
            <person name="Nakamura M."/>
            <person name="Namiki N."/>
            <person name="Negishi M."/>
            <person name="Ohta I."/>
            <person name="Ono N."/>
            <person name="Saji S."/>
            <person name="Sakai K."/>
            <person name="Shibata M."/>
            <person name="Shimokawa T."/>
            <person name="Shomura A."/>
            <person name="Song J."/>
            <person name="Takazaki Y."/>
            <person name="Terasawa K."/>
            <person name="Tsuji K."/>
            <person name="Waki K."/>
            <person name="Yamagata H."/>
            <person name="Yamane H."/>
            <person name="Yoshiki S."/>
            <person name="Yoshihara R."/>
            <person name="Yukawa K."/>
            <person name="Zhong H."/>
            <person name="Iwama H."/>
            <person name="Endo T."/>
            <person name="Ito H."/>
            <person name="Hahn J.H."/>
            <person name="Kim H.I."/>
            <person name="Eun M.Y."/>
            <person name="Yano M."/>
            <person name="Jiang J."/>
            <person name="Gojobori T."/>
        </authorList>
    </citation>
    <scope>NUCLEOTIDE SEQUENCE</scope>
</reference>
<feature type="compositionally biased region" description="Basic and acidic residues" evidence="1">
    <location>
        <begin position="23"/>
        <end position="32"/>
    </location>
</feature>
<dbReference type="EMBL" id="AP002480">
    <property type="protein sequence ID" value="BAD86862.1"/>
    <property type="molecule type" value="Genomic_DNA"/>
</dbReference>
<dbReference type="PANTHER" id="PTHR33511">
    <property type="entry name" value="OS06G0632400 PROTEIN"/>
    <property type="match status" value="1"/>
</dbReference>
<dbReference type="AlphaFoldDB" id="Q5NB04"/>
<dbReference type="HOGENOM" id="CLU_127332_1_0_1"/>
<evidence type="ECO:0000313" key="2">
    <source>
        <dbReference type="EMBL" id="BAD81348.1"/>
    </source>
</evidence>